<keyword evidence="2" id="KW-1185">Reference proteome</keyword>
<dbReference type="Gene3D" id="3.30.70.100">
    <property type="match status" value="1"/>
</dbReference>
<evidence type="ECO:0000313" key="2">
    <source>
        <dbReference type="Proteomes" id="UP001055337"/>
    </source>
</evidence>
<dbReference type="EMBL" id="CP092362">
    <property type="protein sequence ID" value="ULN44284.1"/>
    <property type="molecule type" value="Genomic_DNA"/>
</dbReference>
<name>A0ABY3TX88_9MYCO</name>
<gene>
    <name evidence="1" type="ORF">MI149_09675</name>
</gene>
<dbReference type="InterPro" id="IPR011008">
    <property type="entry name" value="Dimeric_a/b-barrel"/>
</dbReference>
<sequence length="103" mass="11529">MELRTYTLADAAAVGSYVSEFWPRHIRTLRKYGITVHGVWTELSADEPRVLALVDYSGGDPHALAESYRNSEDFVEDHRQFDASLIIATHTQTLQPIAGSPLQ</sequence>
<accession>A0ABY3TX88</accession>
<organism evidence="1 2">
    <name type="scientific">Mycolicibacterium crocinum</name>
    <dbReference type="NCBI Taxonomy" id="388459"/>
    <lineage>
        <taxon>Bacteria</taxon>
        <taxon>Bacillati</taxon>
        <taxon>Actinomycetota</taxon>
        <taxon>Actinomycetes</taxon>
        <taxon>Mycobacteriales</taxon>
        <taxon>Mycobacteriaceae</taxon>
        <taxon>Mycolicibacterium</taxon>
    </lineage>
</organism>
<reference evidence="1" key="1">
    <citation type="submission" date="2022-08" db="EMBL/GenBank/DDBJ databases">
        <title>Whole genome sequencing of non-tuberculosis mycobacteria type-strains.</title>
        <authorList>
            <person name="Igarashi Y."/>
            <person name="Osugi A."/>
            <person name="Mitarai S."/>
        </authorList>
    </citation>
    <scope>NUCLEOTIDE SEQUENCE</scope>
    <source>
        <strain evidence="1">JCM 16369</strain>
    </source>
</reference>
<protein>
    <submittedName>
        <fullName evidence="1">NIPSNAP family protein</fullName>
    </submittedName>
</protein>
<proteinExistence type="predicted"/>
<dbReference type="SUPFAM" id="SSF54909">
    <property type="entry name" value="Dimeric alpha+beta barrel"/>
    <property type="match status" value="1"/>
</dbReference>
<evidence type="ECO:0000313" key="1">
    <source>
        <dbReference type="EMBL" id="ULN44284.1"/>
    </source>
</evidence>
<dbReference type="Proteomes" id="UP001055337">
    <property type="component" value="Chromosome"/>
</dbReference>